<evidence type="ECO:0000313" key="1">
    <source>
        <dbReference type="EMBL" id="GES18154.1"/>
    </source>
</evidence>
<dbReference type="RefSeq" id="WP_155343295.1">
    <property type="nucleotide sequence ID" value="NZ_BAAAHM010000017.1"/>
</dbReference>
<accession>A0A5M3XAI9</accession>
<proteinExistence type="predicted"/>
<gene>
    <name evidence="1" type="ORF">Aple_010490</name>
</gene>
<dbReference type="EMBL" id="BLAF01000006">
    <property type="protein sequence ID" value="GES18154.1"/>
    <property type="molecule type" value="Genomic_DNA"/>
</dbReference>
<organism evidence="1 2">
    <name type="scientific">Acrocarpospora pleiomorpha</name>
    <dbReference type="NCBI Taxonomy" id="90975"/>
    <lineage>
        <taxon>Bacteria</taxon>
        <taxon>Bacillati</taxon>
        <taxon>Actinomycetota</taxon>
        <taxon>Actinomycetes</taxon>
        <taxon>Streptosporangiales</taxon>
        <taxon>Streptosporangiaceae</taxon>
        <taxon>Acrocarpospora</taxon>
    </lineage>
</organism>
<sequence length="158" mass="17612">MTPDEIADIEASLLFGGATILSREQALGIITAWKLLQREHRQATTELGHARTLVLNIRSMAGWSFDAAPGLPPEWATPWRLRAERAEVRAGQADERLALIVAACKKEWDARRLYHQERHRLRGNEWDHRVATAYARAMDDLDKAVAAHPIEEASGGGA</sequence>
<comment type="caution">
    <text evidence="1">The sequence shown here is derived from an EMBL/GenBank/DDBJ whole genome shotgun (WGS) entry which is preliminary data.</text>
</comment>
<protein>
    <submittedName>
        <fullName evidence="1">Uncharacterized protein</fullName>
    </submittedName>
</protein>
<keyword evidence="2" id="KW-1185">Reference proteome</keyword>
<evidence type="ECO:0000313" key="2">
    <source>
        <dbReference type="Proteomes" id="UP000377595"/>
    </source>
</evidence>
<reference evidence="1 2" key="1">
    <citation type="submission" date="2019-10" db="EMBL/GenBank/DDBJ databases">
        <title>Whole genome shotgun sequence of Acrocarpospora pleiomorpha NBRC 16267.</title>
        <authorList>
            <person name="Ichikawa N."/>
            <person name="Kimura A."/>
            <person name="Kitahashi Y."/>
            <person name="Komaki H."/>
            <person name="Oguchi A."/>
        </authorList>
    </citation>
    <scope>NUCLEOTIDE SEQUENCE [LARGE SCALE GENOMIC DNA]</scope>
    <source>
        <strain evidence="1 2">NBRC 16267</strain>
    </source>
</reference>
<dbReference type="AlphaFoldDB" id="A0A5M3XAI9"/>
<dbReference type="Proteomes" id="UP000377595">
    <property type="component" value="Unassembled WGS sequence"/>
</dbReference>
<name>A0A5M3XAI9_9ACTN</name>